<dbReference type="SUPFAM" id="SSF47323">
    <property type="entry name" value="Anticodon-binding domain of a subclass of class I aminoacyl-tRNA synthetases"/>
    <property type="match status" value="1"/>
</dbReference>
<dbReference type="Gene3D" id="3.40.50.620">
    <property type="entry name" value="HUPs"/>
    <property type="match status" value="1"/>
</dbReference>
<dbReference type="CDD" id="cd00672">
    <property type="entry name" value="CysRS_core"/>
    <property type="match status" value="1"/>
</dbReference>
<accession>A0A7U3ZS16</accession>
<evidence type="ECO:0000256" key="9">
    <source>
        <dbReference type="ARBA" id="ARBA00022840"/>
    </source>
</evidence>
<dbReference type="EMBL" id="CP003021">
    <property type="protein sequence ID" value="AEM68458.1"/>
    <property type="molecule type" value="Genomic_DNA"/>
</dbReference>
<proteinExistence type="inferred from homology"/>
<dbReference type="Pfam" id="PF01406">
    <property type="entry name" value="tRNA-synt_1e"/>
    <property type="match status" value="1"/>
</dbReference>
<dbReference type="GO" id="GO:0005524">
    <property type="term" value="F:ATP binding"/>
    <property type="evidence" value="ECO:0007669"/>
    <property type="project" value="UniProtKB-UniRule"/>
</dbReference>
<evidence type="ECO:0000313" key="16">
    <source>
        <dbReference type="Proteomes" id="UP000008907"/>
    </source>
</evidence>
<feature type="binding site" evidence="13">
    <location>
        <position position="230"/>
    </location>
    <ligand>
        <name>Zn(2+)</name>
        <dbReference type="ChEBI" id="CHEBI:29105"/>
    </ligand>
</feature>
<evidence type="ECO:0000256" key="7">
    <source>
        <dbReference type="ARBA" id="ARBA00022741"/>
    </source>
</evidence>
<dbReference type="PRINTS" id="PR00983">
    <property type="entry name" value="TRNASYNTHCYS"/>
</dbReference>
<evidence type="ECO:0000259" key="14">
    <source>
        <dbReference type="SMART" id="SM00840"/>
    </source>
</evidence>
<evidence type="ECO:0000256" key="1">
    <source>
        <dbReference type="ARBA" id="ARBA00004496"/>
    </source>
</evidence>
<keyword evidence="4 13" id="KW-0963">Cytoplasm</keyword>
<dbReference type="InterPro" id="IPR032678">
    <property type="entry name" value="tRNA-synt_1_cat_dom"/>
</dbReference>
<feature type="binding site" evidence="13">
    <location>
        <position position="204"/>
    </location>
    <ligand>
        <name>Zn(2+)</name>
        <dbReference type="ChEBI" id="CHEBI:29105"/>
    </ligand>
</feature>
<dbReference type="GO" id="GO:0006423">
    <property type="term" value="P:cysteinyl-tRNA aminoacylation"/>
    <property type="evidence" value="ECO:0007669"/>
    <property type="project" value="UniProtKB-UniRule"/>
</dbReference>
<dbReference type="PANTHER" id="PTHR10890:SF3">
    <property type="entry name" value="CYSTEINE--TRNA LIGASE, CYTOPLASMIC"/>
    <property type="match status" value="1"/>
</dbReference>
<gene>
    <name evidence="13 15" type="primary">cysS</name>
    <name evidence="15" type="ordered locus">MPUT_0051</name>
</gene>
<evidence type="ECO:0000256" key="2">
    <source>
        <dbReference type="ARBA" id="ARBA00005594"/>
    </source>
</evidence>
<comment type="subunit">
    <text evidence="3 13">Monomer.</text>
</comment>
<keyword evidence="7 13" id="KW-0547">Nucleotide-binding</keyword>
<evidence type="ECO:0000256" key="12">
    <source>
        <dbReference type="ARBA" id="ARBA00047398"/>
    </source>
</evidence>
<comment type="catalytic activity">
    <reaction evidence="12 13">
        <text>tRNA(Cys) + L-cysteine + ATP = L-cysteinyl-tRNA(Cys) + AMP + diphosphate</text>
        <dbReference type="Rhea" id="RHEA:17773"/>
        <dbReference type="Rhea" id="RHEA-COMP:9661"/>
        <dbReference type="Rhea" id="RHEA-COMP:9679"/>
        <dbReference type="ChEBI" id="CHEBI:30616"/>
        <dbReference type="ChEBI" id="CHEBI:33019"/>
        <dbReference type="ChEBI" id="CHEBI:35235"/>
        <dbReference type="ChEBI" id="CHEBI:78442"/>
        <dbReference type="ChEBI" id="CHEBI:78517"/>
        <dbReference type="ChEBI" id="CHEBI:456215"/>
        <dbReference type="EC" id="6.1.1.16"/>
    </reaction>
</comment>
<dbReference type="SMART" id="SM00840">
    <property type="entry name" value="DALR_2"/>
    <property type="match status" value="1"/>
</dbReference>
<comment type="subcellular location">
    <subcellularLocation>
        <location evidence="1 13">Cytoplasm</location>
    </subcellularLocation>
</comment>
<dbReference type="EC" id="6.1.1.16" evidence="13"/>
<dbReference type="InterPro" id="IPR009080">
    <property type="entry name" value="tRNAsynth_Ia_anticodon-bd"/>
</dbReference>
<evidence type="ECO:0000256" key="5">
    <source>
        <dbReference type="ARBA" id="ARBA00022598"/>
    </source>
</evidence>
<dbReference type="PANTHER" id="PTHR10890">
    <property type="entry name" value="CYSTEINYL-TRNA SYNTHETASE"/>
    <property type="match status" value="1"/>
</dbReference>
<keyword evidence="9 13" id="KW-0067">ATP-binding</keyword>
<dbReference type="InterPro" id="IPR015803">
    <property type="entry name" value="Cys-tRNA-ligase"/>
</dbReference>
<keyword evidence="5 13" id="KW-0436">Ligase</keyword>
<evidence type="ECO:0000256" key="11">
    <source>
        <dbReference type="ARBA" id="ARBA00023146"/>
    </source>
</evidence>
<dbReference type="SUPFAM" id="SSF52374">
    <property type="entry name" value="Nucleotidylyl transferase"/>
    <property type="match status" value="1"/>
</dbReference>
<organism evidence="15 16">
    <name type="scientific">Mycoplasma putrefaciens (strain ATCC 15718 / NCTC 10155 / C30 KS-1 / KS-1)</name>
    <dbReference type="NCBI Taxonomy" id="743965"/>
    <lineage>
        <taxon>Bacteria</taxon>
        <taxon>Bacillati</taxon>
        <taxon>Mycoplasmatota</taxon>
        <taxon>Mollicutes</taxon>
        <taxon>Mycoplasmataceae</taxon>
        <taxon>Mycoplasma</taxon>
    </lineage>
</organism>
<evidence type="ECO:0000256" key="3">
    <source>
        <dbReference type="ARBA" id="ARBA00011245"/>
    </source>
</evidence>
<keyword evidence="11 13" id="KW-0030">Aminoacyl-tRNA synthetase</keyword>
<dbReference type="GO" id="GO:0005829">
    <property type="term" value="C:cytosol"/>
    <property type="evidence" value="ECO:0007669"/>
    <property type="project" value="TreeGrafter"/>
</dbReference>
<evidence type="ECO:0000256" key="4">
    <source>
        <dbReference type="ARBA" id="ARBA00022490"/>
    </source>
</evidence>
<feature type="domain" description="Cysteinyl-tRNA synthetase class Ia DALR" evidence="14">
    <location>
        <begin position="344"/>
        <end position="401"/>
    </location>
</feature>
<comment type="cofactor">
    <cofactor evidence="13">
        <name>Zn(2+)</name>
        <dbReference type="ChEBI" id="CHEBI:29105"/>
    </cofactor>
    <text evidence="13">Binds 1 zinc ion per subunit.</text>
</comment>
<dbReference type="AlphaFoldDB" id="A0A7U3ZS16"/>
<keyword evidence="8 13" id="KW-0862">Zinc</keyword>
<evidence type="ECO:0000256" key="6">
    <source>
        <dbReference type="ARBA" id="ARBA00022723"/>
    </source>
</evidence>
<sequence length="440" mass="51127">MKLYDSLSKNLKNLDKKEITLYCCGPTVYNFIHIGNARPSMLMDVFVRFLRSIGYQVNYLQNVTDVDDKIITRAKQENTTEKDLSERYTKAYLQDLTSLNINHPDTLIPISLKMDGMIKFIQQLVDNNSAYIVDGDVYFDIDKYKQQYSKLSGFKLEELISGGRVEIDSKKKNPLDFVLWKKTNLGVQWDSPFGLGRPGWHTECVLLIDEFFSGQTIDIHAGGVDLKFPHHENERIQFIAHKNKELANIWMHNGHLQIEDEKMSKSLGNVILVRDFVSQYNPNALRWIFLSSHYRAPLNINKDLINQSHKFIDKLKNLSKKIIDWSIKNDTDIQIINQSQYLDQFTSYMSDDLNTAMVLSLIESMIKEINKKVLDNQDIKLLVGSLKQIIDTLGFTDEIFNYQISQADKQLYIQWKNKLEQKDFLSADVLREHLIKKGIL</sequence>
<dbReference type="Gene3D" id="1.20.120.1910">
    <property type="entry name" value="Cysteine-tRNA ligase, C-terminal anti-codon recognition domain"/>
    <property type="match status" value="1"/>
</dbReference>
<dbReference type="RefSeq" id="WP_014034814.1">
    <property type="nucleotide sequence ID" value="NC_015946.1"/>
</dbReference>
<keyword evidence="10 13" id="KW-0648">Protein biosynthesis</keyword>
<feature type="short sequence motif" description="'KMSKS' region" evidence="13">
    <location>
        <begin position="262"/>
        <end position="266"/>
    </location>
</feature>
<feature type="binding site" evidence="13">
    <location>
        <position position="24"/>
    </location>
    <ligand>
        <name>Zn(2+)</name>
        <dbReference type="ChEBI" id="CHEBI:29105"/>
    </ligand>
</feature>
<dbReference type="Pfam" id="PF09190">
    <property type="entry name" value="DALR_2"/>
    <property type="match status" value="1"/>
</dbReference>
<feature type="binding site" evidence="13">
    <location>
        <position position="265"/>
    </location>
    <ligand>
        <name>ATP</name>
        <dbReference type="ChEBI" id="CHEBI:30616"/>
    </ligand>
</feature>
<reference evidence="15 16" key="1">
    <citation type="journal article" date="2011" name="J. Bacteriol.">
        <title>Genome Sequence of Mycoplasma putrefaciens Type Strain KS1.</title>
        <authorList>
            <person name="Calcutt M.J."/>
            <person name="Foecking M.F."/>
        </authorList>
    </citation>
    <scope>NUCLEOTIDE SEQUENCE [LARGE SCALE GENOMIC DNA]</scope>
    <source>
        <strain evidence="16">ATCC 15718 / NCTC 10155 / C30 KS-1 / KS-1</strain>
    </source>
</reference>
<protein>
    <recommendedName>
        <fullName evidence="13">Cysteine--tRNA ligase</fullName>
        <ecNumber evidence="13">6.1.1.16</ecNumber>
    </recommendedName>
    <alternativeName>
        <fullName evidence="13">Cysteinyl-tRNA synthetase</fullName>
        <shortName evidence="13">CysRS</shortName>
    </alternativeName>
</protein>
<dbReference type="GO" id="GO:0004817">
    <property type="term" value="F:cysteine-tRNA ligase activity"/>
    <property type="evidence" value="ECO:0007669"/>
    <property type="project" value="UniProtKB-UniRule"/>
</dbReference>
<comment type="similarity">
    <text evidence="2 13">Belongs to the class-I aminoacyl-tRNA synthetase family.</text>
</comment>
<dbReference type="InterPro" id="IPR024909">
    <property type="entry name" value="Cys-tRNA/MSH_ligase"/>
</dbReference>
<dbReference type="HAMAP" id="MF_00041">
    <property type="entry name" value="Cys_tRNA_synth"/>
    <property type="match status" value="1"/>
</dbReference>
<dbReference type="NCBIfam" id="TIGR00435">
    <property type="entry name" value="cysS"/>
    <property type="match status" value="1"/>
</dbReference>
<dbReference type="InterPro" id="IPR014729">
    <property type="entry name" value="Rossmann-like_a/b/a_fold"/>
</dbReference>
<keyword evidence="6 13" id="KW-0479">Metal-binding</keyword>
<name>A0A7U3ZS16_MYCPK</name>
<evidence type="ECO:0000256" key="10">
    <source>
        <dbReference type="ARBA" id="ARBA00022917"/>
    </source>
</evidence>
<dbReference type="Proteomes" id="UP000008907">
    <property type="component" value="Chromosome"/>
</dbReference>
<dbReference type="KEGG" id="mpf:MPUT_0051"/>
<dbReference type="GO" id="GO:0008270">
    <property type="term" value="F:zinc ion binding"/>
    <property type="evidence" value="ECO:0007669"/>
    <property type="project" value="UniProtKB-UniRule"/>
</dbReference>
<evidence type="ECO:0000256" key="13">
    <source>
        <dbReference type="HAMAP-Rule" id="MF_00041"/>
    </source>
</evidence>
<evidence type="ECO:0000313" key="15">
    <source>
        <dbReference type="EMBL" id="AEM68458.1"/>
    </source>
</evidence>
<feature type="short sequence motif" description="'HIGH' region" evidence="13">
    <location>
        <begin position="26"/>
        <end position="36"/>
    </location>
</feature>
<evidence type="ECO:0000256" key="8">
    <source>
        <dbReference type="ARBA" id="ARBA00022833"/>
    </source>
</evidence>
<feature type="binding site" evidence="13">
    <location>
        <position position="234"/>
    </location>
    <ligand>
        <name>Zn(2+)</name>
        <dbReference type="ChEBI" id="CHEBI:29105"/>
    </ligand>
</feature>
<dbReference type="InterPro" id="IPR015273">
    <property type="entry name" value="Cys-tRNA-synt_Ia_DALR"/>
</dbReference>